<feature type="transmembrane region" description="Helical" evidence="6">
    <location>
        <begin position="79"/>
        <end position="101"/>
    </location>
</feature>
<proteinExistence type="predicted"/>
<evidence type="ECO:0000313" key="8">
    <source>
        <dbReference type="Proteomes" id="UP000078343"/>
    </source>
</evidence>
<evidence type="ECO:0000256" key="5">
    <source>
        <dbReference type="ARBA" id="ARBA00023136"/>
    </source>
</evidence>
<dbReference type="Gene3D" id="1.20.1250.20">
    <property type="entry name" value="MFS general substrate transporter like domains"/>
    <property type="match status" value="1"/>
</dbReference>
<dbReference type="SUPFAM" id="SSF103473">
    <property type="entry name" value="MFS general substrate transporter"/>
    <property type="match status" value="1"/>
</dbReference>
<dbReference type="OrthoDB" id="4161376at2759"/>
<accession>A0A179A0U3</accession>
<evidence type="ECO:0000256" key="4">
    <source>
        <dbReference type="ARBA" id="ARBA00022989"/>
    </source>
</evidence>
<dbReference type="Pfam" id="PF06609">
    <property type="entry name" value="TRI12"/>
    <property type="match status" value="1"/>
</dbReference>
<evidence type="ECO:0000256" key="2">
    <source>
        <dbReference type="ARBA" id="ARBA00022448"/>
    </source>
</evidence>
<keyword evidence="5 6" id="KW-0472">Membrane</keyword>
<keyword evidence="4 6" id="KW-1133">Transmembrane helix</keyword>
<dbReference type="PANTHER" id="PTHR23501">
    <property type="entry name" value="MAJOR FACILITATOR SUPERFAMILY"/>
    <property type="match status" value="1"/>
</dbReference>
<name>A0A179A0U3_9EURO</name>
<gene>
    <name evidence="7" type="ORF">AYL99_00817</name>
</gene>
<protein>
    <recommendedName>
        <fullName evidence="9">Major facilitator superfamily (MFS) profile domain-containing protein</fullName>
    </recommendedName>
</protein>
<dbReference type="RefSeq" id="XP_018698212.1">
    <property type="nucleotide sequence ID" value="XM_018832333.1"/>
</dbReference>
<dbReference type="AlphaFoldDB" id="A0A179A0U3"/>
<evidence type="ECO:0000256" key="6">
    <source>
        <dbReference type="SAM" id="Phobius"/>
    </source>
</evidence>
<dbReference type="EMBL" id="LVYI01000001">
    <property type="protein sequence ID" value="OAP64845.1"/>
    <property type="molecule type" value="Genomic_DNA"/>
</dbReference>
<feature type="transmembrane region" description="Helical" evidence="6">
    <location>
        <begin position="121"/>
        <end position="138"/>
    </location>
</feature>
<dbReference type="InterPro" id="IPR036259">
    <property type="entry name" value="MFS_trans_sf"/>
</dbReference>
<keyword evidence="3 6" id="KW-0812">Transmembrane</keyword>
<feature type="transmembrane region" description="Helical" evidence="6">
    <location>
        <begin position="150"/>
        <end position="171"/>
    </location>
</feature>
<dbReference type="GO" id="GO:0005886">
    <property type="term" value="C:plasma membrane"/>
    <property type="evidence" value="ECO:0007669"/>
    <property type="project" value="TreeGrafter"/>
</dbReference>
<dbReference type="Proteomes" id="UP000078343">
    <property type="component" value="Unassembled WGS sequence"/>
</dbReference>
<evidence type="ECO:0000256" key="1">
    <source>
        <dbReference type="ARBA" id="ARBA00004141"/>
    </source>
</evidence>
<comment type="caution">
    <text evidence="7">The sequence shown here is derived from an EMBL/GenBank/DDBJ whole genome shotgun (WGS) entry which is preliminary data.</text>
</comment>
<keyword evidence="8" id="KW-1185">Reference proteome</keyword>
<evidence type="ECO:0000256" key="3">
    <source>
        <dbReference type="ARBA" id="ARBA00022692"/>
    </source>
</evidence>
<dbReference type="PANTHER" id="PTHR23501:SF109">
    <property type="entry name" value="MAJOR FACILITATOR SUPERFAMILY (MFS) PROFILE DOMAIN-CONTAINING PROTEIN-RELATED"/>
    <property type="match status" value="1"/>
</dbReference>
<organism evidence="7 8">
    <name type="scientific">Fonsecaea erecta</name>
    <dbReference type="NCBI Taxonomy" id="1367422"/>
    <lineage>
        <taxon>Eukaryota</taxon>
        <taxon>Fungi</taxon>
        <taxon>Dikarya</taxon>
        <taxon>Ascomycota</taxon>
        <taxon>Pezizomycotina</taxon>
        <taxon>Eurotiomycetes</taxon>
        <taxon>Chaetothyriomycetidae</taxon>
        <taxon>Chaetothyriales</taxon>
        <taxon>Herpotrichiellaceae</taxon>
        <taxon>Fonsecaea</taxon>
    </lineage>
</organism>
<sequence length="212" mass="23362">MMGCLIVATAHHFREGIVGMGFAGAGAAIGEPSALAGTSELVPVNKRGTYLTLVTGFVLPFTPYVVYAQLLSAYHTWRWGLWICLIWNGFWWLVLLVVYFPESQTRAHGMMSKEALKKIDYIGGITSTTGLTLILVALEAGGYSHSWNSAYTLAQLLLGIALLVAFVVWEWKYCKDPMVPHELFTGQRIVAIAYGIAFVAGKPSQRFKDLKN</sequence>
<dbReference type="GeneID" id="30004987"/>
<comment type="subcellular location">
    <subcellularLocation>
        <location evidence="1">Membrane</location>
        <topology evidence="1">Multi-pass membrane protein</topology>
    </subcellularLocation>
</comment>
<reference evidence="7 8" key="1">
    <citation type="submission" date="2016-04" db="EMBL/GenBank/DDBJ databases">
        <title>Draft genome of Fonsecaea erecta CBS 125763.</title>
        <authorList>
            <person name="Weiss V.A."/>
            <person name="Vicente V.A."/>
            <person name="Raittz R.T."/>
            <person name="Moreno L.F."/>
            <person name="De Souza E.M."/>
            <person name="Pedrosa F.O."/>
            <person name="Steffens M.B."/>
            <person name="Faoro H."/>
            <person name="Tadra-Sfeir M.Z."/>
            <person name="Najafzadeh M.J."/>
            <person name="Felipe M.S."/>
            <person name="Teixeira M."/>
            <person name="Sun J."/>
            <person name="Xi L."/>
            <person name="Gomes R."/>
            <person name="De Azevedo C.M."/>
            <person name="Salgado C.G."/>
            <person name="Da Silva M.B."/>
            <person name="Nascimento M.F."/>
            <person name="Queiroz-Telles F."/>
            <person name="Attili D.S."/>
            <person name="Gorbushina A."/>
        </authorList>
    </citation>
    <scope>NUCLEOTIDE SEQUENCE [LARGE SCALE GENOMIC DNA]</scope>
    <source>
        <strain evidence="7 8">CBS 125763</strain>
    </source>
</reference>
<evidence type="ECO:0000313" key="7">
    <source>
        <dbReference type="EMBL" id="OAP64845.1"/>
    </source>
</evidence>
<dbReference type="GO" id="GO:0022857">
    <property type="term" value="F:transmembrane transporter activity"/>
    <property type="evidence" value="ECO:0007669"/>
    <property type="project" value="InterPro"/>
</dbReference>
<feature type="transmembrane region" description="Helical" evidence="6">
    <location>
        <begin position="183"/>
        <end position="201"/>
    </location>
</feature>
<feature type="transmembrane region" description="Helical" evidence="6">
    <location>
        <begin position="48"/>
        <end position="67"/>
    </location>
</feature>
<keyword evidence="2" id="KW-0813">Transport</keyword>
<evidence type="ECO:0008006" key="9">
    <source>
        <dbReference type="Google" id="ProtNLM"/>
    </source>
</evidence>
<dbReference type="InterPro" id="IPR010573">
    <property type="entry name" value="MFS_Str1/Tri12-like"/>
</dbReference>